<gene>
    <name evidence="1" type="ORF">FOPG_19716</name>
</gene>
<protein>
    <submittedName>
        <fullName evidence="1">Uncharacterized protein</fullName>
    </submittedName>
</protein>
<dbReference type="HOGENOM" id="CLU_2960873_0_0_1"/>
<organism evidence="1">
    <name type="scientific">Fusarium oxysporum f. sp. conglutinans race 2 54008</name>
    <dbReference type="NCBI Taxonomy" id="1089457"/>
    <lineage>
        <taxon>Eukaryota</taxon>
        <taxon>Fungi</taxon>
        <taxon>Dikarya</taxon>
        <taxon>Ascomycota</taxon>
        <taxon>Pezizomycotina</taxon>
        <taxon>Sordariomycetes</taxon>
        <taxon>Hypocreomycetidae</taxon>
        <taxon>Hypocreales</taxon>
        <taxon>Nectriaceae</taxon>
        <taxon>Fusarium</taxon>
        <taxon>Fusarium oxysporum species complex</taxon>
    </lineage>
</organism>
<sequence>MPALMRRLFNATYLQTNEVPAAGVTMVLTRHHFDFLQSLTYMSQRITEQEAPSSGCKHG</sequence>
<proteinExistence type="predicted"/>
<dbReference type="Proteomes" id="UP000030676">
    <property type="component" value="Unassembled WGS sequence"/>
</dbReference>
<evidence type="ECO:0000313" key="1">
    <source>
        <dbReference type="EMBL" id="EXL64013.1"/>
    </source>
</evidence>
<dbReference type="EMBL" id="KK034454">
    <property type="protein sequence ID" value="EXL64013.1"/>
    <property type="molecule type" value="Genomic_DNA"/>
</dbReference>
<name>X0GL24_FUSOX</name>
<accession>X0GL24</accession>
<dbReference type="AlphaFoldDB" id="X0GL24"/>
<reference evidence="1" key="1">
    <citation type="submission" date="2011-11" db="EMBL/GenBank/DDBJ databases">
        <title>The Genome Sequence of Fusarium oxysporum PHW808.</title>
        <authorList>
            <consortium name="The Broad Institute Genome Sequencing Platform"/>
            <person name="Ma L.-J."/>
            <person name="Gale L.R."/>
            <person name="Schwartz D.C."/>
            <person name="Zhou S."/>
            <person name="Corby-Kistler H."/>
            <person name="Young S.K."/>
            <person name="Zeng Q."/>
            <person name="Gargeya S."/>
            <person name="Fitzgerald M."/>
            <person name="Haas B."/>
            <person name="Abouelleil A."/>
            <person name="Alvarado L."/>
            <person name="Arachchi H.M."/>
            <person name="Berlin A."/>
            <person name="Brown A."/>
            <person name="Chapman S.B."/>
            <person name="Chen Z."/>
            <person name="Dunbar C."/>
            <person name="Freedman E."/>
            <person name="Gearin G."/>
            <person name="Goldberg J."/>
            <person name="Griggs A."/>
            <person name="Gujja S."/>
            <person name="Heiman D."/>
            <person name="Howarth C."/>
            <person name="Larson L."/>
            <person name="Lui A."/>
            <person name="MacDonald P.J.P."/>
            <person name="Montmayeur A."/>
            <person name="Murphy C."/>
            <person name="Neiman D."/>
            <person name="Pearson M."/>
            <person name="Priest M."/>
            <person name="Roberts A."/>
            <person name="Saif S."/>
            <person name="Shea T."/>
            <person name="Shenoy N."/>
            <person name="Sisk P."/>
            <person name="Stolte C."/>
            <person name="Sykes S."/>
            <person name="Wortman J."/>
            <person name="Nusbaum C."/>
            <person name="Birren B."/>
        </authorList>
    </citation>
    <scope>NUCLEOTIDE SEQUENCE [LARGE SCALE GENOMIC DNA]</scope>
    <source>
        <strain evidence="1">54008</strain>
    </source>
</reference>
<reference evidence="1" key="2">
    <citation type="submission" date="2014-03" db="EMBL/GenBank/DDBJ databases">
        <title>The Genome Annotation of Fusarium oxysporum PHW808.</title>
        <authorList>
            <consortium name="The Broad Institute Genomics Platform"/>
            <person name="Ma L.-J."/>
            <person name="Corby-Kistler H."/>
            <person name="Broz K."/>
            <person name="Gale L.R."/>
            <person name="Jonkers W."/>
            <person name="O'Donnell K."/>
            <person name="Ploetz R."/>
            <person name="Steinberg C."/>
            <person name="Schwartz D.C."/>
            <person name="VanEtten H."/>
            <person name="Zhou S."/>
            <person name="Young S.K."/>
            <person name="Zeng Q."/>
            <person name="Gargeya S."/>
            <person name="Fitzgerald M."/>
            <person name="Abouelleil A."/>
            <person name="Alvarado L."/>
            <person name="Chapman S.B."/>
            <person name="Gainer-Dewar J."/>
            <person name="Goldberg J."/>
            <person name="Griggs A."/>
            <person name="Gujja S."/>
            <person name="Hansen M."/>
            <person name="Howarth C."/>
            <person name="Imamovic A."/>
            <person name="Ireland A."/>
            <person name="Larimer J."/>
            <person name="McCowan C."/>
            <person name="Murphy C."/>
            <person name="Pearson M."/>
            <person name="Poon T.W."/>
            <person name="Priest M."/>
            <person name="Roberts A."/>
            <person name="Saif S."/>
            <person name="Shea T."/>
            <person name="Sykes S."/>
            <person name="Wortman J."/>
            <person name="Nusbaum C."/>
            <person name="Birren B."/>
        </authorList>
    </citation>
    <scope>NUCLEOTIDE SEQUENCE</scope>
    <source>
        <strain evidence="1">54008</strain>
    </source>
</reference>